<feature type="transmembrane region" description="Helical" evidence="2">
    <location>
        <begin position="124"/>
        <end position="146"/>
    </location>
</feature>
<proteinExistence type="predicted"/>
<comment type="caution">
    <text evidence="4">The sequence shown here is derived from an EMBL/GenBank/DDBJ whole genome shotgun (WGS) entry which is preliminary data.</text>
</comment>
<feature type="transmembrane region" description="Helical" evidence="2">
    <location>
        <begin position="204"/>
        <end position="225"/>
    </location>
</feature>
<evidence type="ECO:0000259" key="3">
    <source>
        <dbReference type="Pfam" id="PF20151"/>
    </source>
</evidence>
<dbReference type="InterPro" id="IPR045340">
    <property type="entry name" value="DUF6533"/>
</dbReference>
<evidence type="ECO:0000313" key="5">
    <source>
        <dbReference type="Proteomes" id="UP001218218"/>
    </source>
</evidence>
<feature type="transmembrane region" description="Helical" evidence="2">
    <location>
        <begin position="288"/>
        <end position="306"/>
    </location>
</feature>
<feature type="transmembrane region" description="Helical" evidence="2">
    <location>
        <begin position="158"/>
        <end position="184"/>
    </location>
</feature>
<keyword evidence="2" id="KW-1133">Transmembrane helix</keyword>
<feature type="transmembrane region" description="Helical" evidence="2">
    <location>
        <begin position="91"/>
        <end position="118"/>
    </location>
</feature>
<accession>A0AAD7ESY8</accession>
<keyword evidence="5" id="KW-1185">Reference proteome</keyword>
<feature type="transmembrane region" description="Helical" evidence="2">
    <location>
        <begin position="262"/>
        <end position="282"/>
    </location>
</feature>
<protein>
    <recommendedName>
        <fullName evidence="3">DUF6533 domain-containing protein</fullName>
    </recommendedName>
</protein>
<evidence type="ECO:0000313" key="4">
    <source>
        <dbReference type="EMBL" id="KAJ7348299.1"/>
    </source>
</evidence>
<gene>
    <name evidence="4" type="ORF">DFH08DRAFT_865716</name>
</gene>
<keyword evidence="2" id="KW-0812">Transmembrane</keyword>
<dbReference type="EMBL" id="JARIHO010000017">
    <property type="protein sequence ID" value="KAJ7348299.1"/>
    <property type="molecule type" value="Genomic_DNA"/>
</dbReference>
<dbReference type="Pfam" id="PF20151">
    <property type="entry name" value="DUF6533"/>
    <property type="match status" value="1"/>
</dbReference>
<sequence>MAKSALNTALCYYSTVIKVSRCPSTFSTGVCLAIVCSVMSQSSGGFEKLSSSTQRQVDVAGYVFAGSTAVLIWDILCSVRDEYSLLFKHKMSLTVVAYVFSRVGSLVYVLGFTIFATYPLKDCSAAYIAFNSFYTVSLSATAFLFLFRVCAIYGGGRLITAIFGILWLAVVATSITSLFAGSVISFADPPQCIIESVESYARSSGIVITLYDTIVFLSISFRLVSTFRETQPQTRKEKLTAWFSGANMPAFSKALLLDGQMYYMFTVISNIAVTIVAFIPSISPVHRSFLVVPNTAIMSIMGCRVYRNTKLKIDRGDSELSLPVLNPTGPNRNTIPLTVVQFASHHTGGLPKQLEGDESVPWATKSFT</sequence>
<keyword evidence="2" id="KW-0472">Membrane</keyword>
<dbReference type="AlphaFoldDB" id="A0AAD7ESY8"/>
<organism evidence="4 5">
    <name type="scientific">Mycena albidolilacea</name>
    <dbReference type="NCBI Taxonomy" id="1033008"/>
    <lineage>
        <taxon>Eukaryota</taxon>
        <taxon>Fungi</taxon>
        <taxon>Dikarya</taxon>
        <taxon>Basidiomycota</taxon>
        <taxon>Agaricomycotina</taxon>
        <taxon>Agaricomycetes</taxon>
        <taxon>Agaricomycetidae</taxon>
        <taxon>Agaricales</taxon>
        <taxon>Marasmiineae</taxon>
        <taxon>Mycenaceae</taxon>
        <taxon>Mycena</taxon>
    </lineage>
</organism>
<name>A0AAD7ESY8_9AGAR</name>
<feature type="region of interest" description="Disordered" evidence="1">
    <location>
        <begin position="348"/>
        <end position="368"/>
    </location>
</feature>
<dbReference type="Proteomes" id="UP001218218">
    <property type="component" value="Unassembled WGS sequence"/>
</dbReference>
<evidence type="ECO:0000256" key="2">
    <source>
        <dbReference type="SAM" id="Phobius"/>
    </source>
</evidence>
<reference evidence="4" key="1">
    <citation type="submission" date="2023-03" db="EMBL/GenBank/DDBJ databases">
        <title>Massive genome expansion in bonnet fungi (Mycena s.s.) driven by repeated elements and novel gene families across ecological guilds.</title>
        <authorList>
            <consortium name="Lawrence Berkeley National Laboratory"/>
            <person name="Harder C.B."/>
            <person name="Miyauchi S."/>
            <person name="Viragh M."/>
            <person name="Kuo A."/>
            <person name="Thoen E."/>
            <person name="Andreopoulos B."/>
            <person name="Lu D."/>
            <person name="Skrede I."/>
            <person name="Drula E."/>
            <person name="Henrissat B."/>
            <person name="Morin E."/>
            <person name="Kohler A."/>
            <person name="Barry K."/>
            <person name="LaButti K."/>
            <person name="Morin E."/>
            <person name="Salamov A."/>
            <person name="Lipzen A."/>
            <person name="Mereny Z."/>
            <person name="Hegedus B."/>
            <person name="Baldrian P."/>
            <person name="Stursova M."/>
            <person name="Weitz H."/>
            <person name="Taylor A."/>
            <person name="Grigoriev I.V."/>
            <person name="Nagy L.G."/>
            <person name="Martin F."/>
            <person name="Kauserud H."/>
        </authorList>
    </citation>
    <scope>NUCLEOTIDE SEQUENCE</scope>
    <source>
        <strain evidence="4">CBHHK002</strain>
    </source>
</reference>
<feature type="domain" description="DUF6533" evidence="3">
    <location>
        <begin position="62"/>
        <end position="106"/>
    </location>
</feature>
<evidence type="ECO:0000256" key="1">
    <source>
        <dbReference type="SAM" id="MobiDB-lite"/>
    </source>
</evidence>